<reference evidence="5" key="1">
    <citation type="journal article" date="2014" name="Int. J. Syst. Evol. Microbiol.">
        <title>Complete genome sequence of Corynebacterium casei LMG S-19264T (=DSM 44701T), isolated from a smear-ripened cheese.</title>
        <authorList>
            <consortium name="US DOE Joint Genome Institute (JGI-PGF)"/>
            <person name="Walter F."/>
            <person name="Albersmeier A."/>
            <person name="Kalinowski J."/>
            <person name="Ruckert C."/>
        </authorList>
    </citation>
    <scope>NUCLEOTIDE SEQUENCE</scope>
    <source>
        <strain evidence="5">CGMCC 1.15966</strain>
    </source>
</reference>
<dbReference type="EC" id="2.7.13.3" evidence="2"/>
<dbReference type="Proteomes" id="UP000614460">
    <property type="component" value="Unassembled WGS sequence"/>
</dbReference>
<dbReference type="PANTHER" id="PTHR43547">
    <property type="entry name" value="TWO-COMPONENT HISTIDINE KINASE"/>
    <property type="match status" value="1"/>
</dbReference>
<sequence length="359" mass="40488">MDKINNALRVLSENSFLMVFTFDPKSGILGYMNHSFRFFSKFLKNSINFWEILKYADTEESNLLRRDILNISESPIEKRVIKISFEGNIKYLKMSIYQYNISKNQMNVGYAEDITDEIEFQQNILLHNAKKNAILNILSHDISGSLATVKNLTKLASEKVQKNDFKSIELALASINDICSSNMSLISSFLKKEFITSLSIPLNLVRTDLVVCLKNLIKQYSAMESSTGINFILQCESSSLFLYVDEDKFIQIMNNLISNSLKFTHKGGYVIISVRDLGETINISVKDTGIGIPQEMKSQIFNKFSNSKRPGINGESTNGIGLWVVKTVVEWMGGGIKCESVENQGCEFIIDLPKRGGIS</sequence>
<evidence type="ECO:0000259" key="4">
    <source>
        <dbReference type="PROSITE" id="PS50109"/>
    </source>
</evidence>
<dbReference type="SMART" id="SM00387">
    <property type="entry name" value="HATPase_c"/>
    <property type="match status" value="1"/>
</dbReference>
<dbReference type="EMBL" id="BMKM01000016">
    <property type="protein sequence ID" value="GGE34781.1"/>
    <property type="molecule type" value="Genomic_DNA"/>
</dbReference>
<accession>A0A8H9G497</accession>
<proteinExistence type="predicted"/>
<dbReference type="InterPro" id="IPR003594">
    <property type="entry name" value="HATPase_dom"/>
</dbReference>
<evidence type="ECO:0000313" key="6">
    <source>
        <dbReference type="Proteomes" id="UP000614460"/>
    </source>
</evidence>
<dbReference type="InterPro" id="IPR004358">
    <property type="entry name" value="Sig_transdc_His_kin-like_C"/>
</dbReference>
<dbReference type="GO" id="GO:0000155">
    <property type="term" value="F:phosphorelay sensor kinase activity"/>
    <property type="evidence" value="ECO:0007669"/>
    <property type="project" value="TreeGrafter"/>
</dbReference>
<dbReference type="PROSITE" id="PS50109">
    <property type="entry name" value="HIS_KIN"/>
    <property type="match status" value="1"/>
</dbReference>
<dbReference type="RefSeq" id="WP_182499726.1">
    <property type="nucleotide sequence ID" value="NZ_BMKM01000016.1"/>
</dbReference>
<name>A0A8H9G497_9SPHI</name>
<comment type="catalytic activity">
    <reaction evidence="1">
        <text>ATP + protein L-histidine = ADP + protein N-phospho-L-histidine.</text>
        <dbReference type="EC" id="2.7.13.3"/>
    </reaction>
</comment>
<dbReference type="InterPro" id="IPR036890">
    <property type="entry name" value="HATPase_C_sf"/>
</dbReference>
<keyword evidence="6" id="KW-1185">Reference proteome</keyword>
<dbReference type="PRINTS" id="PR00344">
    <property type="entry name" value="BCTRLSENSOR"/>
</dbReference>
<evidence type="ECO:0000256" key="2">
    <source>
        <dbReference type="ARBA" id="ARBA00012438"/>
    </source>
</evidence>
<comment type="caution">
    <text evidence="5">The sequence shown here is derived from an EMBL/GenBank/DDBJ whole genome shotgun (WGS) entry which is preliminary data.</text>
</comment>
<evidence type="ECO:0000313" key="5">
    <source>
        <dbReference type="EMBL" id="GGE34781.1"/>
    </source>
</evidence>
<feature type="domain" description="Histidine kinase" evidence="4">
    <location>
        <begin position="137"/>
        <end position="356"/>
    </location>
</feature>
<dbReference type="AlphaFoldDB" id="A0A8H9G497"/>
<protein>
    <recommendedName>
        <fullName evidence="2">histidine kinase</fullName>
        <ecNumber evidence="2">2.7.13.3</ecNumber>
    </recommendedName>
</protein>
<gene>
    <name evidence="5" type="ORF">GCM10011516_35500</name>
</gene>
<dbReference type="SUPFAM" id="SSF55874">
    <property type="entry name" value="ATPase domain of HSP90 chaperone/DNA topoisomerase II/histidine kinase"/>
    <property type="match status" value="1"/>
</dbReference>
<dbReference type="Gene3D" id="3.30.565.10">
    <property type="entry name" value="Histidine kinase-like ATPase, C-terminal domain"/>
    <property type="match status" value="1"/>
</dbReference>
<evidence type="ECO:0000256" key="1">
    <source>
        <dbReference type="ARBA" id="ARBA00000085"/>
    </source>
</evidence>
<dbReference type="PANTHER" id="PTHR43547:SF2">
    <property type="entry name" value="HYBRID SIGNAL TRANSDUCTION HISTIDINE KINASE C"/>
    <property type="match status" value="1"/>
</dbReference>
<dbReference type="InterPro" id="IPR005467">
    <property type="entry name" value="His_kinase_dom"/>
</dbReference>
<organism evidence="5 6">
    <name type="scientific">Sphingobacterium cellulitidis</name>
    <dbReference type="NCBI Taxonomy" id="1768011"/>
    <lineage>
        <taxon>Bacteria</taxon>
        <taxon>Pseudomonadati</taxon>
        <taxon>Bacteroidota</taxon>
        <taxon>Sphingobacteriia</taxon>
        <taxon>Sphingobacteriales</taxon>
        <taxon>Sphingobacteriaceae</taxon>
        <taxon>Sphingobacterium</taxon>
    </lineage>
</organism>
<keyword evidence="3" id="KW-0597">Phosphoprotein</keyword>
<reference evidence="5" key="2">
    <citation type="submission" date="2020-09" db="EMBL/GenBank/DDBJ databases">
        <authorList>
            <person name="Sun Q."/>
            <person name="Zhou Y."/>
        </authorList>
    </citation>
    <scope>NUCLEOTIDE SEQUENCE</scope>
    <source>
        <strain evidence="5">CGMCC 1.15966</strain>
    </source>
</reference>
<evidence type="ECO:0000256" key="3">
    <source>
        <dbReference type="ARBA" id="ARBA00022553"/>
    </source>
</evidence>
<dbReference type="Pfam" id="PF02518">
    <property type="entry name" value="HATPase_c"/>
    <property type="match status" value="1"/>
</dbReference>